<feature type="site" description="Important for activity" evidence="8">
    <location>
        <position position="99"/>
    </location>
</feature>
<dbReference type="Pfam" id="PF00745">
    <property type="entry name" value="GlutR_dimer"/>
    <property type="match status" value="1"/>
</dbReference>
<evidence type="ECO:0000313" key="14">
    <source>
        <dbReference type="Proteomes" id="UP001164803"/>
    </source>
</evidence>
<dbReference type="Proteomes" id="UP001164803">
    <property type="component" value="Chromosome"/>
</dbReference>
<dbReference type="PANTHER" id="PTHR43013">
    <property type="entry name" value="GLUTAMYL-TRNA REDUCTASE"/>
    <property type="match status" value="1"/>
</dbReference>
<evidence type="ECO:0000256" key="4">
    <source>
        <dbReference type="ARBA" id="ARBA00022857"/>
    </source>
</evidence>
<dbReference type="InterPro" id="IPR015895">
    <property type="entry name" value="4pyrrol_synth_GluRdtase_N"/>
</dbReference>
<feature type="binding site" evidence="8">
    <location>
        <begin position="49"/>
        <end position="52"/>
    </location>
    <ligand>
        <name>substrate</name>
    </ligand>
</feature>
<dbReference type="CDD" id="cd05213">
    <property type="entry name" value="NAD_bind_Glutamyl_tRNA_reduct"/>
    <property type="match status" value="1"/>
</dbReference>
<evidence type="ECO:0000256" key="7">
    <source>
        <dbReference type="ARBA" id="ARBA00047464"/>
    </source>
</evidence>
<dbReference type="EC" id="1.2.1.70" evidence="3 8"/>
<feature type="active site" description="Nucleophile" evidence="8">
    <location>
        <position position="50"/>
    </location>
</feature>
<feature type="binding site" evidence="8">
    <location>
        <begin position="189"/>
        <end position="194"/>
    </location>
    <ligand>
        <name>NADP(+)</name>
        <dbReference type="ChEBI" id="CHEBI:58349"/>
    </ligand>
</feature>
<dbReference type="InterPro" id="IPR006151">
    <property type="entry name" value="Shikm_DH/Glu-tRNA_Rdtase"/>
</dbReference>
<keyword evidence="14" id="KW-1185">Reference proteome</keyword>
<keyword evidence="4 8" id="KW-0521">NADP</keyword>
<dbReference type="RefSeq" id="WP_268046567.1">
    <property type="nucleotide sequence ID" value="NZ_CP104064.1"/>
</dbReference>
<feature type="binding site" evidence="8">
    <location>
        <position position="120"/>
    </location>
    <ligand>
        <name>substrate</name>
    </ligand>
</feature>
<evidence type="ECO:0000256" key="9">
    <source>
        <dbReference type="RuleBase" id="RU000584"/>
    </source>
</evidence>
<dbReference type="InterPro" id="IPR015896">
    <property type="entry name" value="4pyrrol_synth_GluRdtase_dimer"/>
</dbReference>
<dbReference type="PIRSF" id="PIRSF000445">
    <property type="entry name" value="4pyrrol_synth_GluRdtase"/>
    <property type="match status" value="1"/>
</dbReference>
<dbReference type="SUPFAM" id="SSF69742">
    <property type="entry name" value="Glutamyl tRNA-reductase catalytic, N-terminal domain"/>
    <property type="match status" value="1"/>
</dbReference>
<comment type="miscellaneous">
    <text evidence="8">During catalysis, the active site Cys acts as a nucleophile attacking the alpha-carbonyl group of tRNA-bound glutamate with the formation of a thioester intermediate between enzyme and glutamate, and the concomitant release of tRNA(Glu). The thioester intermediate is finally reduced by direct hydride transfer from NADPH, to form the product GSA.</text>
</comment>
<dbReference type="InterPro" id="IPR036453">
    <property type="entry name" value="GluRdtase_dimer_dom_sf"/>
</dbReference>
<evidence type="ECO:0000313" key="13">
    <source>
        <dbReference type="EMBL" id="WAH38947.1"/>
    </source>
</evidence>
<comment type="subunit">
    <text evidence="8">Homodimer.</text>
</comment>
<dbReference type="InterPro" id="IPR036291">
    <property type="entry name" value="NAD(P)-bd_dom_sf"/>
</dbReference>
<evidence type="ECO:0000256" key="6">
    <source>
        <dbReference type="ARBA" id="ARBA00023244"/>
    </source>
</evidence>
<dbReference type="Gene3D" id="3.40.50.720">
    <property type="entry name" value="NAD(P)-binding Rossmann-like Domain"/>
    <property type="match status" value="1"/>
</dbReference>
<comment type="catalytic activity">
    <reaction evidence="7 8 9">
        <text>(S)-4-amino-5-oxopentanoate + tRNA(Glu) + NADP(+) = L-glutamyl-tRNA(Glu) + NADPH + H(+)</text>
        <dbReference type="Rhea" id="RHEA:12344"/>
        <dbReference type="Rhea" id="RHEA-COMP:9663"/>
        <dbReference type="Rhea" id="RHEA-COMP:9680"/>
        <dbReference type="ChEBI" id="CHEBI:15378"/>
        <dbReference type="ChEBI" id="CHEBI:57501"/>
        <dbReference type="ChEBI" id="CHEBI:57783"/>
        <dbReference type="ChEBI" id="CHEBI:58349"/>
        <dbReference type="ChEBI" id="CHEBI:78442"/>
        <dbReference type="ChEBI" id="CHEBI:78520"/>
        <dbReference type="EC" id="1.2.1.70"/>
    </reaction>
</comment>
<dbReference type="InterPro" id="IPR018214">
    <property type="entry name" value="GluRdtase_CS"/>
</dbReference>
<reference evidence="13" key="1">
    <citation type="submission" date="2022-08" db="EMBL/GenBank/DDBJ databases">
        <title>Alicyclobacillus dauci DSM2870, complete genome.</title>
        <authorList>
            <person name="Wang Q."/>
            <person name="Cai R."/>
            <person name="Wang Z."/>
        </authorList>
    </citation>
    <scope>NUCLEOTIDE SEQUENCE</scope>
    <source>
        <strain evidence="13">DSM 28700</strain>
    </source>
</reference>
<gene>
    <name evidence="8 13" type="primary">hemA</name>
    <name evidence="13" type="ORF">NZD86_10935</name>
</gene>
<feature type="domain" description="Tetrapyrrole biosynthesis glutamyl-tRNA reductase dimerisation" evidence="10">
    <location>
        <begin position="321"/>
        <end position="419"/>
    </location>
</feature>
<feature type="binding site" evidence="8">
    <location>
        <begin position="114"/>
        <end position="116"/>
    </location>
    <ligand>
        <name>substrate</name>
    </ligand>
</feature>
<evidence type="ECO:0000256" key="2">
    <source>
        <dbReference type="ARBA" id="ARBA00005916"/>
    </source>
</evidence>
<evidence type="ECO:0000256" key="1">
    <source>
        <dbReference type="ARBA" id="ARBA00005059"/>
    </source>
</evidence>
<comment type="similarity">
    <text evidence="2 8 9">Belongs to the glutamyl-tRNA reductase family.</text>
</comment>
<dbReference type="GO" id="GO:0008883">
    <property type="term" value="F:glutamyl-tRNA reductase activity"/>
    <property type="evidence" value="ECO:0007669"/>
    <property type="project" value="UniProtKB-EC"/>
</dbReference>
<keyword evidence="5 8" id="KW-0560">Oxidoreductase</keyword>
<evidence type="ECO:0000256" key="8">
    <source>
        <dbReference type="HAMAP-Rule" id="MF_00087"/>
    </source>
</evidence>
<feature type="domain" description="Quinate/shikimate 5-dehydrogenase/glutamyl-tRNA reductase" evidence="11">
    <location>
        <begin position="171"/>
        <end position="306"/>
    </location>
</feature>
<evidence type="ECO:0000256" key="5">
    <source>
        <dbReference type="ARBA" id="ARBA00023002"/>
    </source>
</evidence>
<sequence length="470" mass="51600">MHIVVLGMNHRTATVELRERVSLGTDALQHVLTQLRESRTVMESIVLSTCNRTEIYALVNSVRAGHDYLLTVLSGTSGIDKEEIDQSTYFIQGEQAVAHAMRVASGLDSVVIGETQILGQMRTAFQEAFEAGNTGAMFNRLFREVIHVGKRAQAETTVGQTPVSVSYAAVQLACKIFGDISSRRALVIGAGHMGLLALQHLQAQGVGALVLANRSPDKARDVARQVGAEVISLADVSSVLENVDIVVSATSAPGYIVREAEVRDAMKAGRGRSVIFLDIAMPRDIDPVISSVPGVYLYDVDDLDGVIDANLQERKRQAVIIESMISEAVEAFSNWLTEQEVVPLITALRAKGESIQRDVMESLLRKMPELSERDRKLLNKHTMSIVNQLLRDPIQNVKELALASGDTEYVHMFAELFGIDQDILKAQQVISPTHSEVDATRGSFVELFQRLRGETDRLAGDKRVLHPVLR</sequence>
<keyword evidence="6 8" id="KW-0627">Porphyrin biosynthesis</keyword>
<comment type="function">
    <text evidence="8">Catalyzes the NADPH-dependent reduction of glutamyl-tRNA(Glu) to glutamate 1-semialdehyde (GSA).</text>
</comment>
<dbReference type="SUPFAM" id="SSF51735">
    <property type="entry name" value="NAD(P)-binding Rossmann-fold domains"/>
    <property type="match status" value="1"/>
</dbReference>
<feature type="domain" description="Glutamyl-tRNA reductase N-terminal" evidence="12">
    <location>
        <begin position="6"/>
        <end position="156"/>
    </location>
</feature>
<proteinExistence type="inferred from homology"/>
<organism evidence="13 14">
    <name type="scientific">Alicyclobacillus dauci</name>
    <dbReference type="NCBI Taxonomy" id="1475485"/>
    <lineage>
        <taxon>Bacteria</taxon>
        <taxon>Bacillati</taxon>
        <taxon>Bacillota</taxon>
        <taxon>Bacilli</taxon>
        <taxon>Bacillales</taxon>
        <taxon>Alicyclobacillaceae</taxon>
        <taxon>Alicyclobacillus</taxon>
    </lineage>
</organism>
<dbReference type="Gene3D" id="3.30.460.30">
    <property type="entry name" value="Glutamyl-tRNA reductase, N-terminal domain"/>
    <property type="match status" value="1"/>
</dbReference>
<dbReference type="EMBL" id="CP104064">
    <property type="protein sequence ID" value="WAH38947.1"/>
    <property type="molecule type" value="Genomic_DNA"/>
</dbReference>
<dbReference type="PROSITE" id="PS00747">
    <property type="entry name" value="GLUTR"/>
    <property type="match status" value="1"/>
</dbReference>
<accession>A0ABY6Z8Q2</accession>
<evidence type="ECO:0000259" key="10">
    <source>
        <dbReference type="Pfam" id="PF00745"/>
    </source>
</evidence>
<dbReference type="NCBIfam" id="TIGR01035">
    <property type="entry name" value="hemA"/>
    <property type="match status" value="1"/>
</dbReference>
<evidence type="ECO:0000256" key="3">
    <source>
        <dbReference type="ARBA" id="ARBA00012970"/>
    </source>
</evidence>
<evidence type="ECO:0000259" key="11">
    <source>
        <dbReference type="Pfam" id="PF01488"/>
    </source>
</evidence>
<dbReference type="Pfam" id="PF05201">
    <property type="entry name" value="GlutR_N"/>
    <property type="match status" value="1"/>
</dbReference>
<dbReference type="SUPFAM" id="SSF69075">
    <property type="entry name" value="Glutamyl tRNA-reductase dimerization domain"/>
    <property type="match status" value="1"/>
</dbReference>
<dbReference type="HAMAP" id="MF_00087">
    <property type="entry name" value="Glu_tRNA_reductase"/>
    <property type="match status" value="1"/>
</dbReference>
<dbReference type="PANTHER" id="PTHR43013:SF1">
    <property type="entry name" value="GLUTAMYL-TRNA REDUCTASE"/>
    <property type="match status" value="1"/>
</dbReference>
<dbReference type="InterPro" id="IPR036343">
    <property type="entry name" value="GluRdtase_N_sf"/>
</dbReference>
<protein>
    <recommendedName>
        <fullName evidence="3 8">Glutamyl-tRNA reductase</fullName>
        <shortName evidence="8">GluTR</shortName>
        <ecNumber evidence="3 8">1.2.1.70</ecNumber>
    </recommendedName>
</protein>
<feature type="binding site" evidence="8">
    <location>
        <position position="109"/>
    </location>
    <ligand>
        <name>substrate</name>
    </ligand>
</feature>
<name>A0ABY6Z8Q2_9BACL</name>
<dbReference type="InterPro" id="IPR000343">
    <property type="entry name" value="4pyrrol_synth_GluRdtase"/>
</dbReference>
<evidence type="ECO:0000259" key="12">
    <source>
        <dbReference type="Pfam" id="PF05201"/>
    </source>
</evidence>
<comment type="pathway">
    <text evidence="1 8 9">Porphyrin-containing compound metabolism; protoporphyrin-IX biosynthesis; 5-aminolevulinate from L-glutamyl-tRNA(Glu): step 1/2.</text>
</comment>
<dbReference type="Pfam" id="PF01488">
    <property type="entry name" value="Shikimate_DH"/>
    <property type="match status" value="1"/>
</dbReference>
<comment type="domain">
    <text evidence="8">Possesses an unusual extended V-shaped dimeric structure with each monomer consisting of three distinct domains arranged along a curved 'spinal' alpha-helix. The N-terminal catalytic domain specifically recognizes the glutamate moiety of the substrate. The second domain is the NADPH-binding domain, and the third C-terminal domain is responsible for dimerization.</text>
</comment>